<comment type="catalytic activity">
    <reaction evidence="14">
        <text>DNA(n) + a 2'-deoxyribonucleoside 5'-triphosphate = DNA(n+1) + diphosphate</text>
        <dbReference type="Rhea" id="RHEA:22508"/>
        <dbReference type="Rhea" id="RHEA-COMP:17339"/>
        <dbReference type="Rhea" id="RHEA-COMP:17340"/>
        <dbReference type="ChEBI" id="CHEBI:33019"/>
        <dbReference type="ChEBI" id="CHEBI:61560"/>
        <dbReference type="ChEBI" id="CHEBI:173112"/>
        <dbReference type="EC" id="2.7.7.7"/>
    </reaction>
</comment>
<dbReference type="Gene3D" id="1.10.287.690">
    <property type="entry name" value="Helix hairpin bin"/>
    <property type="match status" value="1"/>
</dbReference>
<keyword evidence="5" id="KW-0808">Transferase</keyword>
<dbReference type="PRINTS" id="PR00106">
    <property type="entry name" value="DNAPOLB"/>
</dbReference>
<dbReference type="Proteomes" id="UP000030763">
    <property type="component" value="Unassembled WGS sequence"/>
</dbReference>
<evidence type="ECO:0000256" key="3">
    <source>
        <dbReference type="ARBA" id="ARBA00012417"/>
    </source>
</evidence>
<feature type="region of interest" description="Disordered" evidence="15">
    <location>
        <begin position="924"/>
        <end position="956"/>
    </location>
</feature>
<keyword evidence="19" id="KW-1185">Reference proteome</keyword>
<dbReference type="GO" id="GO:0016035">
    <property type="term" value="C:zeta DNA polymerase complex"/>
    <property type="evidence" value="ECO:0007669"/>
    <property type="project" value="InterPro"/>
</dbReference>
<dbReference type="OMA" id="PPVCKEC"/>
<evidence type="ECO:0000256" key="12">
    <source>
        <dbReference type="ARBA" id="ARBA00023014"/>
    </source>
</evidence>
<dbReference type="GO" id="GO:0005634">
    <property type="term" value="C:nucleus"/>
    <property type="evidence" value="ECO:0007669"/>
    <property type="project" value="TreeGrafter"/>
</dbReference>
<comment type="similarity">
    <text evidence="2">Belongs to the DNA polymerase type-B family.</text>
</comment>
<reference evidence="18" key="1">
    <citation type="submission" date="2013-10" db="EMBL/GenBank/DDBJ databases">
        <title>Genomic analysis of the causative agents of coccidiosis in chickens.</title>
        <authorList>
            <person name="Reid A.J."/>
            <person name="Blake D."/>
            <person name="Billington K."/>
            <person name="Browne H."/>
            <person name="Dunn M."/>
            <person name="Hung S."/>
            <person name="Kawahara F."/>
            <person name="Miranda-Saavedra D."/>
            <person name="Mourier T."/>
            <person name="Nagra H."/>
            <person name="Otto T.D."/>
            <person name="Rawlings N."/>
            <person name="Sanchez A."/>
            <person name="Sanders M."/>
            <person name="Subramaniam C."/>
            <person name="Tay Y."/>
            <person name="Dear P."/>
            <person name="Doerig C."/>
            <person name="Gruber A."/>
            <person name="Parkinson J."/>
            <person name="Shirley M."/>
            <person name="Wan K.L."/>
            <person name="Berriman M."/>
            <person name="Tomley F."/>
            <person name="Pain A."/>
        </authorList>
    </citation>
    <scope>NUCLEOTIDE SEQUENCE [LARGE SCALE GENOMIC DNA]</scope>
    <source>
        <strain evidence="18">Weybridge</strain>
    </source>
</reference>
<dbReference type="PANTHER" id="PTHR45812:SF1">
    <property type="entry name" value="DNA POLYMERASE ZETA CATALYTIC SUBUNIT"/>
    <property type="match status" value="1"/>
</dbReference>
<feature type="region of interest" description="Disordered" evidence="15">
    <location>
        <begin position="742"/>
        <end position="780"/>
    </location>
</feature>
<keyword evidence="13" id="KW-0234">DNA repair</keyword>
<evidence type="ECO:0000256" key="14">
    <source>
        <dbReference type="ARBA" id="ARBA00049244"/>
    </source>
</evidence>
<feature type="domain" description="DNA polymerase delta/zeta catalytic subunit N-terminal" evidence="17">
    <location>
        <begin position="173"/>
        <end position="209"/>
    </location>
</feature>
<dbReference type="GeneID" id="25334161"/>
<feature type="compositionally biased region" description="Low complexity" evidence="15">
    <location>
        <begin position="1349"/>
        <end position="1366"/>
    </location>
</feature>
<evidence type="ECO:0000256" key="11">
    <source>
        <dbReference type="ARBA" id="ARBA00023004"/>
    </source>
</evidence>
<dbReference type="Gene3D" id="3.30.420.10">
    <property type="entry name" value="Ribonuclease H-like superfamily/Ribonuclease H"/>
    <property type="match status" value="1"/>
</dbReference>
<feature type="compositionally biased region" description="Basic and acidic residues" evidence="15">
    <location>
        <begin position="1219"/>
        <end position="1231"/>
    </location>
</feature>
<dbReference type="GO" id="GO:0042276">
    <property type="term" value="P:error-prone translesion synthesis"/>
    <property type="evidence" value="ECO:0007669"/>
    <property type="project" value="TreeGrafter"/>
</dbReference>
<feature type="compositionally biased region" description="Polar residues" evidence="15">
    <location>
        <begin position="586"/>
        <end position="599"/>
    </location>
</feature>
<evidence type="ECO:0000259" key="16">
    <source>
        <dbReference type="Pfam" id="PF00136"/>
    </source>
</evidence>
<dbReference type="FunFam" id="1.10.287.690:FF:000002">
    <property type="entry name" value="DNA polymerase zeta"/>
    <property type="match status" value="1"/>
</dbReference>
<dbReference type="InterPro" id="IPR023211">
    <property type="entry name" value="DNA_pol_palm_dom_sf"/>
</dbReference>
<dbReference type="PROSITE" id="PS00116">
    <property type="entry name" value="DNA_POLYMERASE_B"/>
    <property type="match status" value="1"/>
</dbReference>
<dbReference type="InterPro" id="IPR006134">
    <property type="entry name" value="DNA-dir_DNA_pol_B_multi_dom"/>
</dbReference>
<evidence type="ECO:0000256" key="9">
    <source>
        <dbReference type="ARBA" id="ARBA00022833"/>
    </source>
</evidence>
<dbReference type="InterPro" id="IPR056435">
    <property type="entry name" value="DPOD/Z_N"/>
</dbReference>
<keyword evidence="11" id="KW-0408">Iron</keyword>
<feature type="region of interest" description="Disordered" evidence="15">
    <location>
        <begin position="1213"/>
        <end position="1257"/>
    </location>
</feature>
<protein>
    <recommendedName>
        <fullName evidence="4">DNA polymerase zeta catalytic subunit</fullName>
        <ecNumber evidence="3">2.7.7.7</ecNumber>
    </recommendedName>
</protein>
<feature type="region of interest" description="Disordered" evidence="15">
    <location>
        <begin position="1341"/>
        <end position="1366"/>
    </location>
</feature>
<evidence type="ECO:0000256" key="15">
    <source>
        <dbReference type="SAM" id="MobiDB-lite"/>
    </source>
</evidence>
<evidence type="ECO:0000256" key="8">
    <source>
        <dbReference type="ARBA" id="ARBA00022763"/>
    </source>
</evidence>
<dbReference type="SMART" id="SM00486">
    <property type="entry name" value="POLBc"/>
    <property type="match status" value="1"/>
</dbReference>
<evidence type="ECO:0000256" key="13">
    <source>
        <dbReference type="ARBA" id="ARBA00023204"/>
    </source>
</evidence>
<evidence type="ECO:0000256" key="5">
    <source>
        <dbReference type="ARBA" id="ARBA00022679"/>
    </source>
</evidence>
<dbReference type="Pfam" id="PF00136">
    <property type="entry name" value="DNA_pol_B"/>
    <property type="match status" value="1"/>
</dbReference>
<dbReference type="RefSeq" id="XP_013338457.1">
    <property type="nucleotide sequence ID" value="XM_013483003.1"/>
</dbReference>
<feature type="compositionally biased region" description="Polar residues" evidence="15">
    <location>
        <begin position="1"/>
        <end position="11"/>
    </location>
</feature>
<dbReference type="Pfam" id="PF24055">
    <property type="entry name" value="POL3_N"/>
    <property type="match status" value="1"/>
</dbReference>
<dbReference type="Gene3D" id="3.90.1600.10">
    <property type="entry name" value="Palm domain of DNA polymerase"/>
    <property type="match status" value="1"/>
</dbReference>
<feature type="compositionally biased region" description="Low complexity" evidence="15">
    <location>
        <begin position="750"/>
        <end position="759"/>
    </location>
</feature>
<accession>U6MC43</accession>
<feature type="region of interest" description="Disordered" evidence="15">
    <location>
        <begin position="985"/>
        <end position="1061"/>
    </location>
</feature>
<evidence type="ECO:0000313" key="18">
    <source>
        <dbReference type="EMBL" id="CDJ61807.1"/>
    </source>
</evidence>
<feature type="region of interest" description="Disordered" evidence="15">
    <location>
        <begin position="1297"/>
        <end position="1320"/>
    </location>
</feature>
<dbReference type="OrthoDB" id="2414538at2759"/>
<dbReference type="GO" id="GO:0046872">
    <property type="term" value="F:metal ion binding"/>
    <property type="evidence" value="ECO:0007669"/>
    <property type="project" value="UniProtKB-KW"/>
</dbReference>
<evidence type="ECO:0000256" key="7">
    <source>
        <dbReference type="ARBA" id="ARBA00022723"/>
    </source>
</evidence>
<dbReference type="EC" id="2.7.7.7" evidence="3"/>
<dbReference type="VEuPathDB" id="ToxoDB:EMWEY_00001750"/>
<feature type="region of interest" description="Disordered" evidence="15">
    <location>
        <begin position="1"/>
        <end position="23"/>
    </location>
</feature>
<keyword evidence="9" id="KW-0862">Zinc</keyword>
<keyword evidence="8" id="KW-0227">DNA damage</keyword>
<dbReference type="SUPFAM" id="SSF53098">
    <property type="entry name" value="Ribonuclease H-like"/>
    <property type="match status" value="2"/>
</dbReference>
<name>U6MC43_EIMMA</name>
<dbReference type="SUPFAM" id="SSF56672">
    <property type="entry name" value="DNA/RNA polymerases"/>
    <property type="match status" value="1"/>
</dbReference>
<gene>
    <name evidence="18" type="ORF">EMWEY_00001750</name>
</gene>
<keyword evidence="12" id="KW-0411">Iron-sulfur</keyword>
<feature type="compositionally biased region" description="Basic and acidic residues" evidence="15">
    <location>
        <begin position="1238"/>
        <end position="1255"/>
    </location>
</feature>
<dbReference type="InterPro" id="IPR017964">
    <property type="entry name" value="DNA-dir_DNA_pol_B_CS"/>
</dbReference>
<feature type="region of interest" description="Disordered" evidence="15">
    <location>
        <begin position="542"/>
        <end position="615"/>
    </location>
</feature>
<dbReference type="GO" id="GO:0000724">
    <property type="term" value="P:double-strand break repair via homologous recombination"/>
    <property type="evidence" value="ECO:0007669"/>
    <property type="project" value="TreeGrafter"/>
</dbReference>
<evidence type="ECO:0000256" key="4">
    <source>
        <dbReference type="ARBA" id="ARBA00021589"/>
    </source>
</evidence>
<comment type="cofactor">
    <cofactor evidence="1">
        <name>[4Fe-4S] cluster</name>
        <dbReference type="ChEBI" id="CHEBI:49883"/>
    </cofactor>
</comment>
<dbReference type="EMBL" id="HG722238">
    <property type="protein sequence ID" value="CDJ61807.1"/>
    <property type="molecule type" value="Genomic_DNA"/>
</dbReference>
<dbReference type="Gene3D" id="3.30.342.10">
    <property type="entry name" value="DNA Polymerase, chain B, domain 1"/>
    <property type="match status" value="1"/>
</dbReference>
<reference evidence="18" key="2">
    <citation type="submission" date="2013-10" db="EMBL/GenBank/DDBJ databases">
        <authorList>
            <person name="Aslett M."/>
        </authorList>
    </citation>
    <scope>NUCLEOTIDE SEQUENCE [LARGE SCALE GENOMIC DNA]</scope>
    <source>
        <strain evidence="18">Weybridge</strain>
    </source>
</reference>
<dbReference type="InterPro" id="IPR042087">
    <property type="entry name" value="DNA_pol_B_thumb"/>
</dbReference>
<dbReference type="GO" id="GO:0000166">
    <property type="term" value="F:nucleotide binding"/>
    <property type="evidence" value="ECO:0007669"/>
    <property type="project" value="InterPro"/>
</dbReference>
<dbReference type="InterPro" id="IPR043502">
    <property type="entry name" value="DNA/RNA_pol_sf"/>
</dbReference>
<proteinExistence type="inferred from homology"/>
<dbReference type="InterPro" id="IPR012337">
    <property type="entry name" value="RNaseH-like_sf"/>
</dbReference>
<keyword evidence="10" id="KW-0239">DNA-directed DNA polymerase</keyword>
<evidence type="ECO:0000256" key="1">
    <source>
        <dbReference type="ARBA" id="ARBA00001966"/>
    </source>
</evidence>
<organism evidence="18 19">
    <name type="scientific">Eimeria maxima</name>
    <name type="common">Coccidian parasite</name>
    <dbReference type="NCBI Taxonomy" id="5804"/>
    <lineage>
        <taxon>Eukaryota</taxon>
        <taxon>Sar</taxon>
        <taxon>Alveolata</taxon>
        <taxon>Apicomplexa</taxon>
        <taxon>Conoidasida</taxon>
        <taxon>Coccidia</taxon>
        <taxon>Eucoccidiorida</taxon>
        <taxon>Eimeriorina</taxon>
        <taxon>Eimeriidae</taxon>
        <taxon>Eimeria</taxon>
    </lineage>
</organism>
<evidence type="ECO:0000313" key="19">
    <source>
        <dbReference type="Proteomes" id="UP000030763"/>
    </source>
</evidence>
<dbReference type="GO" id="GO:0051536">
    <property type="term" value="F:iron-sulfur cluster binding"/>
    <property type="evidence" value="ECO:0007669"/>
    <property type="project" value="UniProtKB-KW"/>
</dbReference>
<evidence type="ECO:0000259" key="17">
    <source>
        <dbReference type="Pfam" id="PF24055"/>
    </source>
</evidence>
<feature type="domain" description="DNA-directed DNA polymerase family B multifunctional" evidence="16">
    <location>
        <begin position="1755"/>
        <end position="2007"/>
    </location>
</feature>
<evidence type="ECO:0000256" key="6">
    <source>
        <dbReference type="ARBA" id="ARBA00022695"/>
    </source>
</evidence>
<dbReference type="Gene3D" id="1.10.132.60">
    <property type="entry name" value="DNA polymerase family B, C-terminal domain"/>
    <property type="match status" value="1"/>
</dbReference>
<sequence length="2512" mass="271644">MKGQDPSSVSASLLGAPGSSRSGGAKGVLTSHGAFLGMAVTAAVIEVGLDPPIKGLDPLVSEVCGRPLARVPIVRIYGPWGPGGPHCCLHLHGLFPYFYVPAPPEAYGDGASAFLRCFSRRLVLEADRLMAAKARGSQKGSRPAGTRASRDGFNDISLQREARAVRGDERPKGGPLVQKIEVVRRLPFYGYHRDFHFFLKISLTVPDMVGPMAALLLKGAVTGSPLQPFEVHLSFQTQVFADLHLKGMAPVFVDKPFFRLPVVLHPLAAAGVQEGVQGSRLSTDGTPGFLKDENRMALSPEFEMLGVGAPRAFAALGWGRLLQQMCRLQKSCLAPEISAVPGAATAKERDESTKRTSNSSSTVVRLCDLIMKATPPRGPQGLRVLSVPRRSKCVLEVDARVEQVLNPIAAAEVAEMETAAVPIAQNHLGQHTHQRTSPVQNEQRQQACSLNPPTCSSNMHSSGLGSNNNGEAFAARLVGSVAEYWREEAARAAALGFPPPSASGLGSQGGLRDSCVDGTPELWRNALHNTLKRIDAWRQQQKQELGQKSVHQRLPMKQTTSSTILSQPKQQQQQQQQQVGVEVIPSSLSSNWEASQPSVASDPEAEGESYTPGSADAAQCTFLDAPLQPLEPKEHDAFMMPQRRQGRSLGLCSSQAHEGAPCLLSQGRPPSQKASVGLQPDVKVPLPSPDDLHDLADLGDEAFAALLTSQRAEGPFSETGQPERLRGPQRIIPVTGELEALSEGSNADCSSLSDSSSPRRPSRPRKSQQIQRRASEQGPRISVQCNSGRLEQATANSSHTKRGNNGCSCCCSSAHTSERKRCSSDMEDLLLACEARSAAQDTWCSQYSQWRRSSTSNYVRAHAFEATPRDVPNAGEIEASCPRGAFGGFQRAHMTAATAPATLETTTGAFRRVSAAEATIAAVSAPNKSDEACSSSSYTPTVKLDPRSSCDDLSPTQPINASKLRSLWASGLCSDSPKATAAAATATASLPGAEDASADTDPMGNIRSRTRAVPPGSFGRNRELRPSAPSESGVSVISVPPTPAAMGTHTDEPGAATVGAATSGTPQLEEEITPFYSNPRDVPAAVNPFAATPGGRMLQQQRGLTPPPCACNKATAETVAGGSPKTSERVEFQSELLRFLHRQQQLRQLAGKPHPQQHLRGQQEGGSKRCFVYFRPPPDDAQVFGSCPIKVRRAWQQRITQCELQQQQLEPKQTCQQHLPKDHGRGPHLEHSYSLPPSDKERPPQRQQEMQDQKLHQAQHLGATTCGEMLHQLLKEGVGQKPQETEASEAKTPFPRAAFDISNSNSSSSRSRRKVRMATRLDNSGRIVSYVDPRPIQQQQEVAFAAATSQSSSSGSSSQEEQSSQVSIASDVLKAKRCLCNHSDEGTKVTGHQGALSGAQTATYGSLLALEIITECPTTAATEAAAAAATPNPWTCAVLAICFVLRDERLQRCASRLQQQQQHQQELLYSDVSGVIICDPVAASRSCCWRPPFALGVRQKVSGSSDFASIDSCFDRDWWRCVKEELGKASNGKIPQQNLASDVGDSLRAAFVRRADDISSIPVSSAAPRSVVSGPVRASWVLGTAGRPGAAGATKPVGGRPEVRRRRRWVRGSTAVSGRLVLEGWRLLQKEMKLQHSDLNGVAADVLGIITPSIPLAITAAIWQQAQQTRRRKLLQQHQRQSQQEEDLGALQSVANLVSHVMNRVRLCLRLVDTSEVLPRTCELARLYGCSLHSALTRGSQFKVTEQPATVGVPLVLEPLSGFYFSPVLVLDFLSLYPSIVIANNICYSTCLGSVEVDPLESEMKTLGVLTVHAPPEIFAHVMQAHADATAAGPSSWPSPGVPGDDPMRVLPGGCIFVSRRVRQGILPTLLNDILQTRIMVKQALKRYQGGGIADQTLLRKLEYRQFGLKMIANVTYGYTNANVSGRMPCADVADAIVETARATLIRAMQLIEQTQKWGARVLYGDTDSIFVLLKGRSLEAAFTIGQEIAEAVTRSNPAPITLQLEKGIETIRRDQCPLTSALLEKSLRIFFQTRDLSKVKELVCPAAATSRGFLRLELKPSLTLVQSASLMLIYYTESGAKCYEARYRSDITFFIGGPNLTGTCAAEHASGTYRAEAGEAPAGTLPPQAKVLYERLHHQGQEGGAAAAADCYGMRVPFVFSQVAGDTDVPLGAASTGPKGGTARLIDCATSPENVWGGRRDPTEMQALLNGRVHASVRHFALLQRSEEGLLQQEQQQQLQEQHPVVQLHYRYYITKQIIPAIDRLFSLLPPPGCADLLQWFRDMPKPAQPLAAAMACRSPLNRQQQQKLLLRQQQQSLLHQLGIRSLTASGSARERLVLQSFFAGASCLFCGSRCRELGPLHLSSSPQKVLRLTQANKRKKAIRASAEEAEEAAVRRNLVQQLLHSEFSSPSSSSCSCSNAEKRPISEGLLQRRKRKGASTDMKKRVVLVPPPVCKECSSNPALVCLRLSQRLNKIERRLAAAADLCRHCASELRTTDGRGPPLHILPFGS</sequence>
<dbReference type="InterPro" id="IPR006172">
    <property type="entry name" value="DNA-dir_DNA_pol_B"/>
</dbReference>
<evidence type="ECO:0000256" key="10">
    <source>
        <dbReference type="ARBA" id="ARBA00022932"/>
    </source>
</evidence>
<evidence type="ECO:0000256" key="2">
    <source>
        <dbReference type="ARBA" id="ARBA00005755"/>
    </source>
</evidence>
<feature type="compositionally biased region" description="Polar residues" evidence="15">
    <location>
        <begin position="557"/>
        <end position="569"/>
    </location>
</feature>
<dbReference type="PANTHER" id="PTHR45812">
    <property type="entry name" value="DNA POLYMERASE ZETA CATALYTIC SUBUNIT"/>
    <property type="match status" value="1"/>
</dbReference>
<keyword evidence="6" id="KW-0548">Nucleotidyltransferase</keyword>
<dbReference type="GO" id="GO:0003677">
    <property type="term" value="F:DNA binding"/>
    <property type="evidence" value="ECO:0007669"/>
    <property type="project" value="InterPro"/>
</dbReference>
<dbReference type="InterPro" id="IPR030559">
    <property type="entry name" value="PolZ_Rev3"/>
</dbReference>
<dbReference type="GO" id="GO:0003887">
    <property type="term" value="F:DNA-directed DNA polymerase activity"/>
    <property type="evidence" value="ECO:0007669"/>
    <property type="project" value="UniProtKB-KW"/>
</dbReference>
<keyword evidence="7" id="KW-0479">Metal-binding</keyword>
<dbReference type="InterPro" id="IPR036397">
    <property type="entry name" value="RNaseH_sf"/>
</dbReference>